<evidence type="ECO:0000256" key="5">
    <source>
        <dbReference type="ARBA" id="ARBA00022679"/>
    </source>
</evidence>
<feature type="binding site" evidence="7 9">
    <location>
        <begin position="45"/>
        <end position="46"/>
    </location>
    <ligand>
        <name>3-methyl-2-oxobutanoate</name>
        <dbReference type="ChEBI" id="CHEBI:11851"/>
    </ligand>
</feature>
<dbReference type="Pfam" id="PF02548">
    <property type="entry name" value="Pantoate_transf"/>
    <property type="match status" value="1"/>
</dbReference>
<dbReference type="GO" id="GO:0015940">
    <property type="term" value="P:pantothenate biosynthetic process"/>
    <property type="evidence" value="ECO:0007669"/>
    <property type="project" value="UniProtKB-UniRule"/>
</dbReference>
<dbReference type="GO" id="GO:0003864">
    <property type="term" value="F:3-methyl-2-oxobutanoate hydroxymethyltransferase activity"/>
    <property type="evidence" value="ECO:0007669"/>
    <property type="project" value="UniProtKB-UniRule"/>
</dbReference>
<comment type="function">
    <text evidence="6 7">Catalyzes the reversible reaction in which hydroxymethyl group from 5,10-methylenetetrahydrofolate is transferred onto alpha-ketoisovalerate to form ketopantoate.</text>
</comment>
<dbReference type="PIRSF" id="PIRSF000388">
    <property type="entry name" value="Pantoate_hydroxy_MeTrfase"/>
    <property type="match status" value="1"/>
</dbReference>
<feature type="binding site" evidence="7 9">
    <location>
        <position position="84"/>
    </location>
    <ligand>
        <name>3-methyl-2-oxobutanoate</name>
        <dbReference type="ChEBI" id="CHEBI:11851"/>
    </ligand>
</feature>
<dbReference type="InterPro" id="IPR040442">
    <property type="entry name" value="Pyrv_kinase-like_dom_sf"/>
</dbReference>
<dbReference type="EC" id="2.1.2.11" evidence="7"/>
<feature type="active site" description="Proton acceptor" evidence="7 8">
    <location>
        <position position="183"/>
    </location>
</feature>
<keyword evidence="5 7" id="KW-0808">Transferase</keyword>
<evidence type="ECO:0000256" key="3">
    <source>
        <dbReference type="ARBA" id="ARBA00011424"/>
    </source>
</evidence>
<evidence type="ECO:0000256" key="4">
    <source>
        <dbReference type="ARBA" id="ARBA00022655"/>
    </source>
</evidence>
<evidence type="ECO:0000256" key="2">
    <source>
        <dbReference type="ARBA" id="ARBA00008676"/>
    </source>
</evidence>
<comment type="subunit">
    <text evidence="3 7">Homodecamer; pentamer of dimers.</text>
</comment>
<comment type="cofactor">
    <cofactor evidence="7 10">
        <name>Mg(2+)</name>
        <dbReference type="ChEBI" id="CHEBI:18420"/>
    </cofactor>
    <text evidence="7 10">Binds 1 Mg(2+) ion per subunit.</text>
</comment>
<dbReference type="NCBIfam" id="NF001452">
    <property type="entry name" value="PRK00311.1"/>
    <property type="match status" value="1"/>
</dbReference>
<organism evidence="11 12">
    <name type="scientific">Vallitalea longa</name>
    <dbReference type="NCBI Taxonomy" id="2936439"/>
    <lineage>
        <taxon>Bacteria</taxon>
        <taxon>Bacillati</taxon>
        <taxon>Bacillota</taxon>
        <taxon>Clostridia</taxon>
        <taxon>Lachnospirales</taxon>
        <taxon>Vallitaleaceae</taxon>
        <taxon>Vallitalea</taxon>
    </lineage>
</organism>
<comment type="pathway">
    <text evidence="1 7">Cofactor biosynthesis; (R)-pantothenate biosynthesis; (R)-pantoate from 3-methyl-2-oxobutanoate: step 1/2.</text>
</comment>
<keyword evidence="7" id="KW-0963">Cytoplasm</keyword>
<evidence type="ECO:0000313" key="11">
    <source>
        <dbReference type="EMBL" id="GKX29581.1"/>
    </source>
</evidence>
<feature type="binding site" evidence="7 9">
    <location>
        <position position="114"/>
    </location>
    <ligand>
        <name>3-methyl-2-oxobutanoate</name>
        <dbReference type="ChEBI" id="CHEBI:11851"/>
    </ligand>
</feature>
<dbReference type="GO" id="GO:0005737">
    <property type="term" value="C:cytoplasm"/>
    <property type="evidence" value="ECO:0007669"/>
    <property type="project" value="UniProtKB-SubCell"/>
</dbReference>
<gene>
    <name evidence="7 11" type="primary">panB</name>
    <name evidence="11" type="ORF">SH1V18_20610</name>
</gene>
<evidence type="ECO:0000256" key="10">
    <source>
        <dbReference type="PIRSR" id="PIRSR000388-3"/>
    </source>
</evidence>
<protein>
    <recommendedName>
        <fullName evidence="7">3-methyl-2-oxobutanoate hydroxymethyltransferase</fullName>
        <ecNumber evidence="7">2.1.2.11</ecNumber>
    </recommendedName>
    <alternativeName>
        <fullName evidence="7">Ketopantoate hydroxymethyltransferase</fullName>
        <shortName evidence="7">KPHMT</shortName>
    </alternativeName>
</protein>
<dbReference type="InterPro" id="IPR015813">
    <property type="entry name" value="Pyrv/PenolPyrv_kinase-like_dom"/>
</dbReference>
<evidence type="ECO:0000313" key="12">
    <source>
        <dbReference type="Proteomes" id="UP001144256"/>
    </source>
</evidence>
<dbReference type="FunFam" id="3.20.20.60:FF:000003">
    <property type="entry name" value="3-methyl-2-oxobutanoate hydroxymethyltransferase"/>
    <property type="match status" value="1"/>
</dbReference>
<sequence>MKSITTQTIRKKKLKNEIITMLTAYDYPTALILDEAGIDITLVGDSLGMVVLGYENTTQVTMEDMLHHVKAVTRGSKHPLVVADLPFLSYHTGIYKTVKNAGRLIQEGKANAVKLEGGKEVTEQIQAIINAGIPVMGHIGLTPQSINQLGGYYIQGKTDEQAKKLLADAKALEEAGAFAIVLECIPTELSKLITENIEIPTIGIGAGPHCNGQVLVTHDILNLYSNKTPKFAKKYTDVHGEIMQAALDYIQDVKHKNFPSTEHVFHLKQDVIDSIYGGDKL</sequence>
<dbReference type="HAMAP" id="MF_00156">
    <property type="entry name" value="PanB"/>
    <property type="match status" value="1"/>
</dbReference>
<evidence type="ECO:0000256" key="8">
    <source>
        <dbReference type="PIRSR" id="PIRSR000388-1"/>
    </source>
</evidence>
<evidence type="ECO:0000256" key="6">
    <source>
        <dbReference type="ARBA" id="ARBA00056497"/>
    </source>
</evidence>
<feature type="binding site" evidence="7 10">
    <location>
        <position position="84"/>
    </location>
    <ligand>
        <name>Mg(2+)</name>
        <dbReference type="ChEBI" id="CHEBI:18420"/>
    </ligand>
</feature>
<keyword evidence="7 10" id="KW-0479">Metal-binding</keyword>
<proteinExistence type="inferred from homology"/>
<evidence type="ECO:0000256" key="7">
    <source>
        <dbReference type="HAMAP-Rule" id="MF_00156"/>
    </source>
</evidence>
<name>A0A9W6DE04_9FIRM</name>
<keyword evidence="12" id="KW-1185">Reference proteome</keyword>
<dbReference type="EMBL" id="BRLB01000004">
    <property type="protein sequence ID" value="GKX29581.1"/>
    <property type="molecule type" value="Genomic_DNA"/>
</dbReference>
<dbReference type="PANTHER" id="PTHR20881">
    <property type="entry name" value="3-METHYL-2-OXOBUTANOATE HYDROXYMETHYLTRANSFERASE"/>
    <property type="match status" value="1"/>
</dbReference>
<dbReference type="AlphaFoldDB" id="A0A9W6DE04"/>
<dbReference type="CDD" id="cd06557">
    <property type="entry name" value="KPHMT-like"/>
    <property type="match status" value="1"/>
</dbReference>
<keyword evidence="7 10" id="KW-0460">Magnesium</keyword>
<dbReference type="PANTHER" id="PTHR20881:SF0">
    <property type="entry name" value="3-METHYL-2-OXOBUTANOATE HYDROXYMETHYLTRANSFERASE"/>
    <property type="match status" value="1"/>
</dbReference>
<accession>A0A9W6DE04</accession>
<dbReference type="NCBIfam" id="TIGR00222">
    <property type="entry name" value="panB"/>
    <property type="match status" value="1"/>
</dbReference>
<dbReference type="SUPFAM" id="SSF51621">
    <property type="entry name" value="Phosphoenolpyruvate/pyruvate domain"/>
    <property type="match status" value="1"/>
</dbReference>
<dbReference type="InterPro" id="IPR003700">
    <property type="entry name" value="Pantoate_hydroxy_MeTrfase"/>
</dbReference>
<feature type="binding site" evidence="7 10">
    <location>
        <position position="116"/>
    </location>
    <ligand>
        <name>Mg(2+)</name>
        <dbReference type="ChEBI" id="CHEBI:18420"/>
    </ligand>
</feature>
<comment type="subcellular location">
    <subcellularLocation>
        <location evidence="7">Cytoplasm</location>
    </subcellularLocation>
</comment>
<reference evidence="11" key="1">
    <citation type="submission" date="2022-06" db="EMBL/GenBank/DDBJ databases">
        <title>Vallitalea longa sp. nov., an anaerobic bacterium isolated from marine sediment.</title>
        <authorList>
            <person name="Hirano S."/>
            <person name="Terahara T."/>
            <person name="Mori K."/>
            <person name="Hamada M."/>
            <person name="Matsumoto R."/>
            <person name="Kobayashi T."/>
        </authorList>
    </citation>
    <scope>NUCLEOTIDE SEQUENCE</scope>
    <source>
        <strain evidence="11">SH18-1</strain>
    </source>
</reference>
<comment type="catalytic activity">
    <reaction evidence="7">
        <text>(6R)-5,10-methylene-5,6,7,8-tetrahydrofolate + 3-methyl-2-oxobutanoate + H2O = 2-dehydropantoate + (6S)-5,6,7,8-tetrahydrofolate</text>
        <dbReference type="Rhea" id="RHEA:11824"/>
        <dbReference type="ChEBI" id="CHEBI:11561"/>
        <dbReference type="ChEBI" id="CHEBI:11851"/>
        <dbReference type="ChEBI" id="CHEBI:15377"/>
        <dbReference type="ChEBI" id="CHEBI:15636"/>
        <dbReference type="ChEBI" id="CHEBI:57453"/>
        <dbReference type="EC" id="2.1.2.11"/>
    </reaction>
</comment>
<comment type="caution">
    <text evidence="11">The sequence shown here is derived from an EMBL/GenBank/DDBJ whole genome shotgun (WGS) entry which is preliminary data.</text>
</comment>
<feature type="binding site" evidence="7 10">
    <location>
        <position position="45"/>
    </location>
    <ligand>
        <name>Mg(2+)</name>
        <dbReference type="ChEBI" id="CHEBI:18420"/>
    </ligand>
</feature>
<keyword evidence="4 7" id="KW-0566">Pantothenate biosynthesis</keyword>
<evidence type="ECO:0000256" key="1">
    <source>
        <dbReference type="ARBA" id="ARBA00005033"/>
    </source>
</evidence>
<evidence type="ECO:0000256" key="9">
    <source>
        <dbReference type="PIRSR" id="PIRSR000388-2"/>
    </source>
</evidence>
<dbReference type="RefSeq" id="WP_281815128.1">
    <property type="nucleotide sequence ID" value="NZ_BRLB01000004.1"/>
</dbReference>
<dbReference type="GO" id="GO:0000287">
    <property type="term" value="F:magnesium ion binding"/>
    <property type="evidence" value="ECO:0007669"/>
    <property type="project" value="TreeGrafter"/>
</dbReference>
<dbReference type="Proteomes" id="UP001144256">
    <property type="component" value="Unassembled WGS sequence"/>
</dbReference>
<dbReference type="Gene3D" id="3.20.20.60">
    <property type="entry name" value="Phosphoenolpyruvate-binding domains"/>
    <property type="match status" value="1"/>
</dbReference>
<comment type="similarity">
    <text evidence="2 7">Belongs to the PanB family.</text>
</comment>